<feature type="transmembrane region" description="Helical" evidence="1">
    <location>
        <begin position="265"/>
        <end position="285"/>
    </location>
</feature>
<dbReference type="InterPro" id="IPR010559">
    <property type="entry name" value="Sig_transdc_His_kin_internal"/>
</dbReference>
<dbReference type="InterPro" id="IPR003594">
    <property type="entry name" value="HATPase_dom"/>
</dbReference>
<sequence length="590" mass="67595">MKYDKIKRILIVVITITYMAIGFTYQYRYDDETENIEKINISGTYQETEDDLPVAFKSFEDIRSDGYKQLIVKGHFDTDIEKDVKISCPVVRNTITMKINGKECVNTPKDVFVRWIKFKSPGIAKDDDVEIIIKPISKKYSDDSYTYFLENIYAGSETELLRLKIKENWYNLLIGIVTLCLGVGFAVVQLAFSAFKFNGGRNYESCALLLICGSIFSFVNYDYISFLFGKTAFMNVIDFISKILFCGFLFLHLQKYITDKKCRMVSDILFSVWLGVYAVCLVRRIMSIMPYVYAVDMVIVGITAILVGHEIIFYINYLKEHNKQSLLIMVSTMILCVAALFEMILYIVERKFIREIFSTGLLIFGIINFIDMVKISKETVEKSIRAKDLEKQLVNSRMELLVGQIKPHFVFNALNVIEDICVKEPEKAKTAIKYFSTYMKANMNSLADRRVIPFEKEMEHVESYLYIEMLRKGDLLKVEYNLEITDFNIPPLTVQTLVENAVKHGMKGKEGVGIISIRTYLKNNTIYVIVEDNGVGFDTGYRPDDGRKHIGIDNTVARIKNMVNGKVTIESIIMKGTKVTIAIPASDIVS</sequence>
<organism evidence="3 4">
    <name type="scientific">Eshraghiella crossota DSM 2876</name>
    <dbReference type="NCBI Taxonomy" id="511680"/>
    <lineage>
        <taxon>Bacteria</taxon>
        <taxon>Bacillati</taxon>
        <taxon>Bacillota</taxon>
        <taxon>Clostridia</taxon>
        <taxon>Lachnospirales</taxon>
        <taxon>Lachnospiraceae</taxon>
        <taxon>Eshraghiella</taxon>
    </lineage>
</organism>
<name>D4RWN6_9FIRM</name>
<dbReference type="PANTHER" id="PTHR34220">
    <property type="entry name" value="SENSOR HISTIDINE KINASE YPDA"/>
    <property type="match status" value="1"/>
</dbReference>
<keyword evidence="3" id="KW-0808">Transferase</keyword>
<feature type="transmembrane region" description="Helical" evidence="1">
    <location>
        <begin position="9"/>
        <end position="27"/>
    </location>
</feature>
<dbReference type="InterPro" id="IPR036890">
    <property type="entry name" value="HATPase_C_sf"/>
</dbReference>
<dbReference type="HOGENOM" id="CLU_020473_1_1_9"/>
<feature type="transmembrane region" description="Helical" evidence="1">
    <location>
        <begin position="207"/>
        <end position="226"/>
    </location>
</feature>
<dbReference type="InterPro" id="IPR050640">
    <property type="entry name" value="Bact_2-comp_sensor_kinase"/>
</dbReference>
<keyword evidence="4" id="KW-1185">Reference proteome</keyword>
<feature type="transmembrane region" description="Helical" evidence="1">
    <location>
        <begin position="326"/>
        <end position="346"/>
    </location>
</feature>
<feature type="transmembrane region" description="Helical" evidence="1">
    <location>
        <begin position="291"/>
        <end position="314"/>
    </location>
</feature>
<comment type="caution">
    <text evidence="3">The sequence shown here is derived from an EMBL/GenBank/DDBJ whole genome shotgun (WGS) entry which is preliminary data.</text>
</comment>
<protein>
    <submittedName>
        <fullName evidence="3">ATPase/histidine kinase/DNA gyrase B/HSP90 domain protein</fullName>
    </submittedName>
</protein>
<reference evidence="3 4" key="1">
    <citation type="submission" date="2010-02" db="EMBL/GenBank/DDBJ databases">
        <authorList>
            <person name="Weinstock G."/>
            <person name="Sodergren E."/>
            <person name="Clifton S."/>
            <person name="Fulton L."/>
            <person name="Fulton B."/>
            <person name="Courtney L."/>
            <person name="Fronick C."/>
            <person name="Harrison M."/>
            <person name="Strong C."/>
            <person name="Farmer C."/>
            <person name="Delahaunty K."/>
            <person name="Markovic C."/>
            <person name="Hall O."/>
            <person name="Minx P."/>
            <person name="Tomlinson C."/>
            <person name="Mitreva M."/>
            <person name="Nelson J."/>
            <person name="Hou S."/>
            <person name="Wollam A."/>
            <person name="Pepin K.H."/>
            <person name="Johnson M."/>
            <person name="Bhonagiri V."/>
            <person name="Zhang X."/>
            <person name="Suruliraj S."/>
            <person name="Warren W."/>
            <person name="Chinwalla A."/>
            <person name="Mardis E.R."/>
            <person name="Wilson R.K."/>
        </authorList>
    </citation>
    <scope>NUCLEOTIDE SEQUENCE [LARGE SCALE GENOMIC DNA]</scope>
    <source>
        <strain evidence="3 4">DSM 2876</strain>
    </source>
</reference>
<dbReference type="RefSeq" id="WP_005600635.1">
    <property type="nucleotide sequence ID" value="NZ_GG663519.1"/>
</dbReference>
<evidence type="ECO:0000259" key="2">
    <source>
        <dbReference type="SMART" id="SM00387"/>
    </source>
</evidence>
<dbReference type="Proteomes" id="UP000006238">
    <property type="component" value="Unassembled WGS sequence"/>
</dbReference>
<keyword evidence="3" id="KW-0418">Kinase</keyword>
<keyword evidence="1" id="KW-0472">Membrane</keyword>
<dbReference type="Pfam" id="PF06580">
    <property type="entry name" value="His_kinase"/>
    <property type="match status" value="1"/>
</dbReference>
<dbReference type="GeneID" id="98918440"/>
<dbReference type="SUPFAM" id="SSF55874">
    <property type="entry name" value="ATPase domain of HSP90 chaperone/DNA topoisomerase II/histidine kinase"/>
    <property type="match status" value="1"/>
</dbReference>
<feature type="transmembrane region" description="Helical" evidence="1">
    <location>
        <begin position="169"/>
        <end position="195"/>
    </location>
</feature>
<evidence type="ECO:0000313" key="3">
    <source>
        <dbReference type="EMBL" id="EFF69560.1"/>
    </source>
</evidence>
<dbReference type="GO" id="GO:0000155">
    <property type="term" value="F:phosphorelay sensor kinase activity"/>
    <property type="evidence" value="ECO:0007669"/>
    <property type="project" value="InterPro"/>
</dbReference>
<dbReference type="PANTHER" id="PTHR34220:SF7">
    <property type="entry name" value="SENSOR HISTIDINE KINASE YPDA"/>
    <property type="match status" value="1"/>
</dbReference>
<accession>D4RWN6</accession>
<keyword evidence="1" id="KW-1133">Transmembrane helix</keyword>
<gene>
    <name evidence="3" type="ORF">BUTYVIB_00072</name>
</gene>
<keyword evidence="1" id="KW-0812">Transmembrane</keyword>
<dbReference type="SMART" id="SM00387">
    <property type="entry name" value="HATPase_c"/>
    <property type="match status" value="1"/>
</dbReference>
<feature type="transmembrane region" description="Helical" evidence="1">
    <location>
        <begin position="232"/>
        <end position="253"/>
    </location>
</feature>
<proteinExistence type="predicted"/>
<dbReference type="eggNOG" id="COG2972">
    <property type="taxonomic scope" value="Bacteria"/>
</dbReference>
<evidence type="ECO:0000313" key="4">
    <source>
        <dbReference type="Proteomes" id="UP000006238"/>
    </source>
</evidence>
<dbReference type="STRING" id="45851.BHV86_06145"/>
<evidence type="ECO:0000256" key="1">
    <source>
        <dbReference type="SAM" id="Phobius"/>
    </source>
</evidence>
<dbReference type="Gene3D" id="3.30.565.10">
    <property type="entry name" value="Histidine kinase-like ATPase, C-terminal domain"/>
    <property type="match status" value="1"/>
</dbReference>
<dbReference type="AlphaFoldDB" id="D4RWN6"/>
<dbReference type="Pfam" id="PF02518">
    <property type="entry name" value="HATPase_c"/>
    <property type="match status" value="1"/>
</dbReference>
<dbReference type="EMBL" id="ABWN01000017">
    <property type="protein sequence ID" value="EFF69560.1"/>
    <property type="molecule type" value="Genomic_DNA"/>
</dbReference>
<dbReference type="GO" id="GO:0016020">
    <property type="term" value="C:membrane"/>
    <property type="evidence" value="ECO:0007669"/>
    <property type="project" value="InterPro"/>
</dbReference>
<feature type="domain" description="Histidine kinase/HSP90-like ATPase" evidence="2">
    <location>
        <begin position="485"/>
        <end position="587"/>
    </location>
</feature>